<sequence>MQYVIENAAYIENGQKEKLSFMIKDNEFRYIGPNISYHNVMKMEASTFLITPSYIFFAPDLPEFPFEQFKAKFLNEYVLKGCGTIITNFTINRISEFDQALRRKRMSLLNSPVDFLLGIQINAKLITTDLIRKCKREKIPIIFVEITKMKELYSIPWGWIRDISFPLNPIFIPIFTSELKLFSEKMLLQKWTTLLEDEKIVHLPSPLQKNKPLSIDIIKKIGLYPKKGILKVGGELSYNLFFMKKDDEQRRGYPYGVDLYPDVSVHKGKYVSINQVPIFRSGTGEELIIHKTAIFV</sequence>
<dbReference type="EMBL" id="JBHSMC010000001">
    <property type="protein sequence ID" value="MFC5463286.1"/>
    <property type="molecule type" value="Genomic_DNA"/>
</dbReference>
<organism evidence="1 2">
    <name type="scientific">Lederbergia graminis</name>
    <dbReference type="NCBI Taxonomy" id="735518"/>
    <lineage>
        <taxon>Bacteria</taxon>
        <taxon>Bacillati</taxon>
        <taxon>Bacillota</taxon>
        <taxon>Bacilli</taxon>
        <taxon>Bacillales</taxon>
        <taxon>Bacillaceae</taxon>
        <taxon>Lederbergia</taxon>
    </lineage>
</organism>
<keyword evidence="2" id="KW-1185">Reference proteome</keyword>
<evidence type="ECO:0000313" key="1">
    <source>
        <dbReference type="EMBL" id="MFC5463286.1"/>
    </source>
</evidence>
<proteinExistence type="predicted"/>
<protein>
    <submittedName>
        <fullName evidence="1">Uncharacterized protein</fullName>
    </submittedName>
</protein>
<accession>A0ABW0LD51</accession>
<reference evidence="2" key="1">
    <citation type="journal article" date="2019" name="Int. J. Syst. Evol. Microbiol.">
        <title>The Global Catalogue of Microorganisms (GCM) 10K type strain sequencing project: providing services to taxonomists for standard genome sequencing and annotation.</title>
        <authorList>
            <consortium name="The Broad Institute Genomics Platform"/>
            <consortium name="The Broad Institute Genome Sequencing Center for Infectious Disease"/>
            <person name="Wu L."/>
            <person name="Ma J."/>
        </authorList>
    </citation>
    <scope>NUCLEOTIDE SEQUENCE [LARGE SCALE GENOMIC DNA]</scope>
    <source>
        <strain evidence="2">CGMCC 1.12237</strain>
    </source>
</reference>
<name>A0ABW0LD51_9BACI</name>
<evidence type="ECO:0000313" key="2">
    <source>
        <dbReference type="Proteomes" id="UP001596147"/>
    </source>
</evidence>
<dbReference type="RefSeq" id="WP_144919774.1">
    <property type="nucleotide sequence ID" value="NZ_JBHSMC010000001.1"/>
</dbReference>
<dbReference type="Proteomes" id="UP001596147">
    <property type="component" value="Unassembled WGS sequence"/>
</dbReference>
<gene>
    <name evidence="1" type="ORF">ACFPM4_00815</name>
</gene>
<comment type="caution">
    <text evidence="1">The sequence shown here is derived from an EMBL/GenBank/DDBJ whole genome shotgun (WGS) entry which is preliminary data.</text>
</comment>